<keyword evidence="3" id="KW-1185">Reference proteome</keyword>
<dbReference type="Proteomes" id="UP000781710">
    <property type="component" value="Unassembled WGS sequence"/>
</dbReference>
<feature type="transmembrane region" description="Helical" evidence="1">
    <location>
        <begin position="126"/>
        <end position="153"/>
    </location>
</feature>
<gene>
    <name evidence="2" type="ORF">CSC78_11450</name>
</gene>
<evidence type="ECO:0000313" key="2">
    <source>
        <dbReference type="EMBL" id="KAF1724691.1"/>
    </source>
</evidence>
<organism evidence="2 3">
    <name type="scientific">Pseudoxanthomonas japonensis</name>
    <dbReference type="NCBI Taxonomy" id="69284"/>
    <lineage>
        <taxon>Bacteria</taxon>
        <taxon>Pseudomonadati</taxon>
        <taxon>Pseudomonadota</taxon>
        <taxon>Gammaproteobacteria</taxon>
        <taxon>Lysobacterales</taxon>
        <taxon>Lysobacteraceae</taxon>
        <taxon>Pseudoxanthomonas</taxon>
    </lineage>
</organism>
<accession>A0ABQ6ZGA2</accession>
<reference evidence="2 3" key="1">
    <citation type="submission" date="2017-10" db="EMBL/GenBank/DDBJ databases">
        <title>Whole genome sequencing of members of genus Pseudoxanthomonas.</title>
        <authorList>
            <person name="Kumar S."/>
            <person name="Bansal K."/>
            <person name="Kaur A."/>
            <person name="Patil P."/>
            <person name="Sharma S."/>
            <person name="Patil P.B."/>
        </authorList>
    </citation>
    <scope>NUCLEOTIDE SEQUENCE [LARGE SCALE GENOMIC DNA]</scope>
    <source>
        <strain evidence="2 3">DSM 17109</strain>
    </source>
</reference>
<sequence length="326" mass="37201">MIVPQFWAEGRLQHRSKGRQVTVRRFGWSDVSQQQAQAHADARTREAFERVVAGEPLQRREDKRPYNGAVGVPIREEIIARDGDSVITRNSYGALCLNTPHALFVDIDLHDPAPEPALRRKVRWPLLGIALVAGLATSSWIVGLVSALAALWLSTWISSRIHASRMRKDGGPEARAERRIETFMAAHPDWQLRQYRTPAGFRLLAMHRTFDPGEPDVEACFTALQSDPLYALMCVRQHCFRARVSPKPWRIGIGRHLRPRPGTWPIKPERMEERRQWVADYERRSEGFAACRYVRTLGEGRADPRVEAVRTLHDRLCRADGMLPLA</sequence>
<keyword evidence="1" id="KW-0812">Transmembrane</keyword>
<keyword evidence="1" id="KW-0472">Membrane</keyword>
<evidence type="ECO:0000256" key="1">
    <source>
        <dbReference type="SAM" id="Phobius"/>
    </source>
</evidence>
<keyword evidence="1" id="KW-1133">Transmembrane helix</keyword>
<evidence type="ECO:0000313" key="3">
    <source>
        <dbReference type="Proteomes" id="UP000781710"/>
    </source>
</evidence>
<dbReference type="RefSeq" id="WP_162338013.1">
    <property type="nucleotide sequence ID" value="NZ_JBHSRQ010000004.1"/>
</dbReference>
<dbReference type="EMBL" id="PDWW01000015">
    <property type="protein sequence ID" value="KAF1724691.1"/>
    <property type="molecule type" value="Genomic_DNA"/>
</dbReference>
<name>A0ABQ6ZGA2_9GAMM</name>
<evidence type="ECO:0008006" key="4">
    <source>
        <dbReference type="Google" id="ProtNLM"/>
    </source>
</evidence>
<proteinExistence type="predicted"/>
<comment type="caution">
    <text evidence="2">The sequence shown here is derived from an EMBL/GenBank/DDBJ whole genome shotgun (WGS) entry which is preliminary data.</text>
</comment>
<protein>
    <recommendedName>
        <fullName evidence="4">Transmembrane protein</fullName>
    </recommendedName>
</protein>